<evidence type="ECO:0000313" key="2">
    <source>
        <dbReference type="Proteomes" id="UP000653056"/>
    </source>
</evidence>
<evidence type="ECO:0000313" key="1">
    <source>
        <dbReference type="EMBL" id="GGX82312.1"/>
    </source>
</evidence>
<sequence>MGIVLCPKHGIPSEAGPFDPLTQTHHIRMGENIGEKLTFGLRQTHATTSSDEAIPILYA</sequence>
<keyword evidence="2" id="KW-1185">Reference proteome</keyword>
<organism evidence="1 2">
    <name type="scientific">Litchfieldella qijiaojingensis</name>
    <dbReference type="NCBI Taxonomy" id="980347"/>
    <lineage>
        <taxon>Bacteria</taxon>
        <taxon>Pseudomonadati</taxon>
        <taxon>Pseudomonadota</taxon>
        <taxon>Gammaproteobacteria</taxon>
        <taxon>Oceanospirillales</taxon>
        <taxon>Halomonadaceae</taxon>
        <taxon>Litchfieldella</taxon>
    </lineage>
</organism>
<accession>A0ABQ2YFH3</accession>
<name>A0ABQ2YFH3_9GAMM</name>
<proteinExistence type="predicted"/>
<dbReference type="EMBL" id="BMXS01000002">
    <property type="protein sequence ID" value="GGX82312.1"/>
    <property type="molecule type" value="Genomic_DNA"/>
</dbReference>
<comment type="caution">
    <text evidence="1">The sequence shown here is derived from an EMBL/GenBank/DDBJ whole genome shotgun (WGS) entry which is preliminary data.</text>
</comment>
<dbReference type="Proteomes" id="UP000653056">
    <property type="component" value="Unassembled WGS sequence"/>
</dbReference>
<gene>
    <name evidence="1" type="ORF">GCM10007160_07110</name>
</gene>
<protein>
    <submittedName>
        <fullName evidence="1">Uncharacterized protein</fullName>
    </submittedName>
</protein>
<reference evidence="2" key="1">
    <citation type="journal article" date="2019" name="Int. J. Syst. Evol. Microbiol.">
        <title>The Global Catalogue of Microorganisms (GCM) 10K type strain sequencing project: providing services to taxonomists for standard genome sequencing and annotation.</title>
        <authorList>
            <consortium name="The Broad Institute Genomics Platform"/>
            <consortium name="The Broad Institute Genome Sequencing Center for Infectious Disease"/>
            <person name="Wu L."/>
            <person name="Ma J."/>
        </authorList>
    </citation>
    <scope>NUCLEOTIDE SEQUENCE [LARGE SCALE GENOMIC DNA]</scope>
    <source>
        <strain evidence="2">KCTC 22228</strain>
    </source>
</reference>